<dbReference type="Proteomes" id="UP000886523">
    <property type="component" value="Unassembled WGS sequence"/>
</dbReference>
<feature type="compositionally biased region" description="Low complexity" evidence="1">
    <location>
        <begin position="121"/>
        <end position="139"/>
    </location>
</feature>
<sequence length="397" mass="42147">MANCRTFPTETLFGPSTEVSPVASASTSFSLSTPPASTVSQQVVTTQCFSLPALLSEIADRTSCSPHTVTSFSVIPGRVVTVPVPIERTVLITVVLTVPTQTLFGTSCDSASTTRFASPISTLSVPPDTPTSSPASFPSAGSPTISLTYPPNFGGSFSLSTPPPTTWVVPTSITSNGMVMSSDILLSSNLPATTIFSLPNSSSRHDGLEYVRIVAGVVASVVALTLAVGIFIWYWRRKSKRPDAEYDNDTTGGLGRRLELDLDDDDDNETGHPPYQYGFVSSNGPPDSPGRPYSDDPSTPQTPVSFSSSLNAQQTPSFLSSLIFSPHLSDTGPVHSQSQDLSSLSYSPSLEQGFATFLEPSPPPTDDLHLRRYSSQSSLTTLLPPLKVTNMSSDDHD</sequence>
<keyword evidence="4" id="KW-1185">Reference proteome</keyword>
<proteinExistence type="predicted"/>
<comment type="caution">
    <text evidence="3">The sequence shown here is derived from an EMBL/GenBank/DDBJ whole genome shotgun (WGS) entry which is preliminary data.</text>
</comment>
<evidence type="ECO:0000313" key="3">
    <source>
        <dbReference type="EMBL" id="KAF9510107.1"/>
    </source>
</evidence>
<evidence type="ECO:0000256" key="1">
    <source>
        <dbReference type="SAM" id="MobiDB-lite"/>
    </source>
</evidence>
<keyword evidence="2" id="KW-0812">Transmembrane</keyword>
<dbReference type="EMBL" id="MU129023">
    <property type="protein sequence ID" value="KAF9510107.1"/>
    <property type="molecule type" value="Genomic_DNA"/>
</dbReference>
<evidence type="ECO:0000313" key="4">
    <source>
        <dbReference type="Proteomes" id="UP000886523"/>
    </source>
</evidence>
<organism evidence="3 4">
    <name type="scientific">Hydnum rufescens UP504</name>
    <dbReference type="NCBI Taxonomy" id="1448309"/>
    <lineage>
        <taxon>Eukaryota</taxon>
        <taxon>Fungi</taxon>
        <taxon>Dikarya</taxon>
        <taxon>Basidiomycota</taxon>
        <taxon>Agaricomycotina</taxon>
        <taxon>Agaricomycetes</taxon>
        <taxon>Cantharellales</taxon>
        <taxon>Hydnaceae</taxon>
        <taxon>Hydnum</taxon>
    </lineage>
</organism>
<feature type="transmembrane region" description="Helical" evidence="2">
    <location>
        <begin position="210"/>
        <end position="235"/>
    </location>
</feature>
<name>A0A9P6AR16_9AGAM</name>
<keyword evidence="2" id="KW-0472">Membrane</keyword>
<feature type="region of interest" description="Disordered" evidence="1">
    <location>
        <begin position="119"/>
        <end position="139"/>
    </location>
</feature>
<evidence type="ECO:0000256" key="2">
    <source>
        <dbReference type="SAM" id="Phobius"/>
    </source>
</evidence>
<feature type="region of interest" description="Disordered" evidence="1">
    <location>
        <begin position="242"/>
        <end position="310"/>
    </location>
</feature>
<dbReference type="AlphaFoldDB" id="A0A9P6AR16"/>
<accession>A0A9P6AR16</accession>
<gene>
    <name evidence="3" type="ORF">BS47DRAFT_1348407</name>
</gene>
<feature type="non-terminal residue" evidence="3">
    <location>
        <position position="397"/>
    </location>
</feature>
<keyword evidence="2" id="KW-1133">Transmembrane helix</keyword>
<reference evidence="3" key="1">
    <citation type="journal article" date="2020" name="Nat. Commun.">
        <title>Large-scale genome sequencing of mycorrhizal fungi provides insights into the early evolution of symbiotic traits.</title>
        <authorList>
            <person name="Miyauchi S."/>
            <person name="Kiss E."/>
            <person name="Kuo A."/>
            <person name="Drula E."/>
            <person name="Kohler A."/>
            <person name="Sanchez-Garcia M."/>
            <person name="Morin E."/>
            <person name="Andreopoulos B."/>
            <person name="Barry K.W."/>
            <person name="Bonito G."/>
            <person name="Buee M."/>
            <person name="Carver A."/>
            <person name="Chen C."/>
            <person name="Cichocki N."/>
            <person name="Clum A."/>
            <person name="Culley D."/>
            <person name="Crous P.W."/>
            <person name="Fauchery L."/>
            <person name="Girlanda M."/>
            <person name="Hayes R.D."/>
            <person name="Keri Z."/>
            <person name="LaButti K."/>
            <person name="Lipzen A."/>
            <person name="Lombard V."/>
            <person name="Magnuson J."/>
            <person name="Maillard F."/>
            <person name="Murat C."/>
            <person name="Nolan M."/>
            <person name="Ohm R.A."/>
            <person name="Pangilinan J."/>
            <person name="Pereira M.F."/>
            <person name="Perotto S."/>
            <person name="Peter M."/>
            <person name="Pfister S."/>
            <person name="Riley R."/>
            <person name="Sitrit Y."/>
            <person name="Stielow J.B."/>
            <person name="Szollosi G."/>
            <person name="Zifcakova L."/>
            <person name="Stursova M."/>
            <person name="Spatafora J.W."/>
            <person name="Tedersoo L."/>
            <person name="Vaario L.M."/>
            <person name="Yamada A."/>
            <person name="Yan M."/>
            <person name="Wang P."/>
            <person name="Xu J."/>
            <person name="Bruns T."/>
            <person name="Baldrian P."/>
            <person name="Vilgalys R."/>
            <person name="Dunand C."/>
            <person name="Henrissat B."/>
            <person name="Grigoriev I.V."/>
            <person name="Hibbett D."/>
            <person name="Nagy L.G."/>
            <person name="Martin F.M."/>
        </authorList>
    </citation>
    <scope>NUCLEOTIDE SEQUENCE</scope>
    <source>
        <strain evidence="3">UP504</strain>
    </source>
</reference>
<feature type="compositionally biased region" description="Polar residues" evidence="1">
    <location>
        <begin position="296"/>
        <end position="310"/>
    </location>
</feature>
<protein>
    <submittedName>
        <fullName evidence="3">Uncharacterized protein</fullName>
    </submittedName>
</protein>